<evidence type="ECO:0000256" key="3">
    <source>
        <dbReference type="ARBA" id="ARBA00047418"/>
    </source>
</evidence>
<dbReference type="PROSITE" id="PS51257">
    <property type="entry name" value="PROKAR_LIPOPROTEIN"/>
    <property type="match status" value="1"/>
</dbReference>
<keyword evidence="11" id="KW-1185">Reference proteome</keyword>
<evidence type="ECO:0000313" key="11">
    <source>
        <dbReference type="Proteomes" id="UP001217582"/>
    </source>
</evidence>
<organism evidence="10 11">
    <name type="scientific">Malassezia arunalokei</name>
    <dbReference type="NCBI Taxonomy" id="1514897"/>
    <lineage>
        <taxon>Eukaryota</taxon>
        <taxon>Fungi</taxon>
        <taxon>Dikarya</taxon>
        <taxon>Basidiomycota</taxon>
        <taxon>Ustilaginomycotina</taxon>
        <taxon>Malasseziomycetes</taxon>
        <taxon>Malasseziales</taxon>
        <taxon>Malasseziaceae</taxon>
        <taxon>Malassezia</taxon>
    </lineage>
</organism>
<dbReference type="Gene3D" id="2.60.120.200">
    <property type="match status" value="1"/>
</dbReference>
<dbReference type="GO" id="GO:0005634">
    <property type="term" value="C:nucleus"/>
    <property type="evidence" value="ECO:0007669"/>
    <property type="project" value="TreeGrafter"/>
</dbReference>
<dbReference type="PANTHER" id="PTHR14741:SF32">
    <property type="entry name" value="TRIMETHYLGUANOSINE SYNTHASE"/>
    <property type="match status" value="1"/>
</dbReference>
<sequence length="620" mass="69346">MKLLLLSLAQLLWVSLVSCVGWKLDDSIVGEEYFNKFNFYAGPDGAENMTHGMVQYVDMPNAKRLNLSYANGDNFVMRVDTSMKQPNGRPSVRLHSKKTYEDSVIVLQVAHVPTGCAVWPAFWTVTENRPLWPKGGEIDMLENANDQYPYNLAAVHVNTSCAVTNPKQTGTTVFDQCNAYANDGSGCRIAMNGSDSGATWGHKLNEKGGGTVAMQRDFSDGGKGIRMWFWENCLEPSELKKPGESVDPDSWGTPAADFGLTQCADQFDKHNIIFDITLCGDWAEETYTETSCPSNYKSCGYQVGNLGNTFEDAFWDVKGLYIYTPDASGSSSSKSKRSSKDDKTCAIKDMPSSAISHSPSALPDGRETMESRSLSWRSKEVERLAEERAIRCKDDLPENMLKYWRFRESLFTRFNEGILLDEESWFSVTPEALAYRTAVECKCEVAMDGFCGAGGNIIQFAMTCDHVLGIDIDPVKLEMARRNEEPEDTGKWGGWDRQKIDVYHLTFESPPWGGVEYRDPSKLKGVIPTNKKYVNAYPFAALQPVGGKKLLELTFLICDKLVMFVPRNMDLTDVADAVNEVEYGTMVHVEEMWMGQRLKALSLFFEKKGTNNKPEVPQSS</sequence>
<dbReference type="AlphaFoldDB" id="A0AAJ5Z5N0"/>
<dbReference type="Pfam" id="PF09445">
    <property type="entry name" value="Methyltransf_15"/>
    <property type="match status" value="1"/>
</dbReference>
<evidence type="ECO:0000256" key="5">
    <source>
        <dbReference type="ARBA" id="ARBA00048763"/>
    </source>
</evidence>
<comment type="similarity">
    <text evidence="2">Belongs to the methyltransferase superfamily. Trimethylguanosine synthase family.</text>
</comment>
<comment type="catalytic activity">
    <reaction evidence="4">
        <text>a 5'-end (N(7)-methyl 5'-triphosphoguanosine)-ribonucleoside in snoRNA + S-adenosyl-L-methionine = a 5'-end (N(2),N(7)-dimethyl 5'-triphosphoguanosine)-ribonucleoside in snoRNA + S-adenosyl-L-homocysteine + H(+)</text>
        <dbReference type="Rhea" id="RHEA:78475"/>
        <dbReference type="Rhea" id="RHEA-COMP:19086"/>
        <dbReference type="Rhea" id="RHEA-COMP:19088"/>
        <dbReference type="ChEBI" id="CHEBI:15378"/>
        <dbReference type="ChEBI" id="CHEBI:57856"/>
        <dbReference type="ChEBI" id="CHEBI:59789"/>
        <dbReference type="ChEBI" id="CHEBI:156461"/>
        <dbReference type="ChEBI" id="CHEBI:172880"/>
    </reaction>
    <physiologicalReaction direction="left-to-right" evidence="4">
        <dbReference type="Rhea" id="RHEA:78476"/>
    </physiologicalReaction>
</comment>
<reference evidence="10 11" key="1">
    <citation type="submission" date="2023-03" db="EMBL/GenBank/DDBJ databases">
        <title>Mating type loci evolution in Malassezia.</title>
        <authorList>
            <person name="Coelho M.A."/>
        </authorList>
    </citation>
    <scope>NUCLEOTIDE SEQUENCE [LARGE SCALE GENOMIC DNA]</scope>
    <source>
        <strain evidence="10 11">CBS 13387</strain>
    </source>
</reference>
<evidence type="ECO:0000256" key="4">
    <source>
        <dbReference type="ARBA" id="ARBA00048740"/>
    </source>
</evidence>
<dbReference type="Pfam" id="PF26113">
    <property type="entry name" value="GH16_XgeA"/>
    <property type="match status" value="1"/>
</dbReference>
<gene>
    <name evidence="10" type="ORF">MARU1_003365</name>
</gene>
<evidence type="ECO:0000256" key="8">
    <source>
        <dbReference type="SAM" id="MobiDB-lite"/>
    </source>
</evidence>
<dbReference type="CDD" id="cd02181">
    <property type="entry name" value="GH16_fungal_Lam16A_glucanase"/>
    <property type="match status" value="1"/>
</dbReference>
<evidence type="ECO:0000256" key="2">
    <source>
        <dbReference type="ARBA" id="ARBA00025783"/>
    </source>
</evidence>
<dbReference type="InterPro" id="IPR019012">
    <property type="entry name" value="RNA_cap_Gua-N2-MeTrfase"/>
</dbReference>
<feature type="chain" id="PRO_5042565587" description="Trimethylguanosine synthase" evidence="9">
    <location>
        <begin position="20"/>
        <end position="620"/>
    </location>
</feature>
<comment type="catalytic activity">
    <reaction evidence="3">
        <text>a 5'-end (N(2),N(7)-dimethyl 5'-triphosphoguanosine)-ribonucleoside in snoRNA + S-adenosyl-L-methionine = a 5'-end (N(2),N(2),N(7)-trimethyl 5'-triphosphoguanosine)-ribonucleoside in snoRNA + S-adenosyl-L-homocysteine + H(+)</text>
        <dbReference type="Rhea" id="RHEA:78507"/>
        <dbReference type="Rhea" id="RHEA-COMP:19088"/>
        <dbReference type="Rhea" id="RHEA-COMP:19090"/>
        <dbReference type="ChEBI" id="CHEBI:15378"/>
        <dbReference type="ChEBI" id="CHEBI:57856"/>
        <dbReference type="ChEBI" id="CHEBI:59789"/>
        <dbReference type="ChEBI" id="CHEBI:167623"/>
        <dbReference type="ChEBI" id="CHEBI:172880"/>
    </reaction>
    <physiologicalReaction direction="left-to-right" evidence="3">
        <dbReference type="Rhea" id="RHEA:78508"/>
    </physiologicalReaction>
</comment>
<proteinExistence type="inferred from homology"/>
<dbReference type="InterPro" id="IPR029063">
    <property type="entry name" value="SAM-dependent_MTases_sf"/>
</dbReference>
<comment type="catalytic activity">
    <reaction evidence="6">
        <text>a 5'-end (N(7)-methyl 5'-triphosphoguanosine)-ribonucleoside in snRNA + S-adenosyl-L-methionine = a 5'-end (N(2),N(7)-dimethyl 5'-triphosphoguanosine)-ribonucleoside in snRNA + S-adenosyl-L-homocysteine + H(+)</text>
        <dbReference type="Rhea" id="RHEA:78471"/>
        <dbReference type="Rhea" id="RHEA-COMP:19085"/>
        <dbReference type="Rhea" id="RHEA-COMP:19087"/>
        <dbReference type="ChEBI" id="CHEBI:15378"/>
        <dbReference type="ChEBI" id="CHEBI:57856"/>
        <dbReference type="ChEBI" id="CHEBI:59789"/>
        <dbReference type="ChEBI" id="CHEBI:156461"/>
        <dbReference type="ChEBI" id="CHEBI:172880"/>
    </reaction>
    <physiologicalReaction direction="left-to-right" evidence="6">
        <dbReference type="Rhea" id="RHEA:78472"/>
    </physiologicalReaction>
</comment>
<protein>
    <recommendedName>
        <fullName evidence="1">Trimethylguanosine synthase</fullName>
    </recommendedName>
    <alternativeName>
        <fullName evidence="7">Cap-specific guanine-N(2) methyltransferase</fullName>
    </alternativeName>
</protein>
<evidence type="ECO:0000256" key="7">
    <source>
        <dbReference type="ARBA" id="ARBA00049790"/>
    </source>
</evidence>
<comment type="catalytic activity">
    <reaction evidence="5">
        <text>a 5'-end (N(2),N(7)-dimethyl 5'-triphosphoguanosine)-ribonucleoside in snRNA + S-adenosyl-L-methionine = a 5'-end (N(2),N(2),N(7)-trimethyl 5'-triphosphoguanosine)-ribonucleoside in snRNA + S-adenosyl-L-homocysteine + H(+)</text>
        <dbReference type="Rhea" id="RHEA:78479"/>
        <dbReference type="Rhea" id="RHEA-COMP:19087"/>
        <dbReference type="Rhea" id="RHEA-COMP:19089"/>
        <dbReference type="ChEBI" id="CHEBI:15378"/>
        <dbReference type="ChEBI" id="CHEBI:57856"/>
        <dbReference type="ChEBI" id="CHEBI:59789"/>
        <dbReference type="ChEBI" id="CHEBI:167623"/>
        <dbReference type="ChEBI" id="CHEBI:172880"/>
    </reaction>
    <physiologicalReaction direction="left-to-right" evidence="5">
        <dbReference type="Rhea" id="RHEA:78480"/>
    </physiologicalReaction>
</comment>
<dbReference type="PANTHER" id="PTHR14741">
    <property type="entry name" value="S-ADENOSYLMETHIONINE-DEPENDENT METHYLTRANSFERASE RELATED"/>
    <property type="match status" value="1"/>
</dbReference>
<evidence type="ECO:0000256" key="6">
    <source>
        <dbReference type="ARBA" id="ARBA00049075"/>
    </source>
</evidence>
<evidence type="ECO:0000256" key="1">
    <source>
        <dbReference type="ARBA" id="ARBA00018517"/>
    </source>
</evidence>
<dbReference type="SUPFAM" id="SSF49899">
    <property type="entry name" value="Concanavalin A-like lectins/glucanases"/>
    <property type="match status" value="1"/>
</dbReference>
<dbReference type="EMBL" id="CP119922">
    <property type="protein sequence ID" value="WFD17315.1"/>
    <property type="molecule type" value="Genomic_DNA"/>
</dbReference>
<dbReference type="GO" id="GO:0071164">
    <property type="term" value="F:RNA cap trimethylguanosine synthase activity"/>
    <property type="evidence" value="ECO:0007669"/>
    <property type="project" value="TreeGrafter"/>
</dbReference>
<evidence type="ECO:0000256" key="9">
    <source>
        <dbReference type="SAM" id="SignalP"/>
    </source>
</evidence>
<evidence type="ECO:0000313" key="10">
    <source>
        <dbReference type="EMBL" id="WFD17315.1"/>
    </source>
</evidence>
<accession>A0AAJ5Z5N0</accession>
<dbReference type="SUPFAM" id="SSF53335">
    <property type="entry name" value="S-adenosyl-L-methionine-dependent methyltransferases"/>
    <property type="match status" value="1"/>
</dbReference>
<name>A0AAJ5Z5N0_9BASI</name>
<dbReference type="Gene3D" id="3.40.50.150">
    <property type="entry name" value="Vaccinia Virus protein VP39"/>
    <property type="match status" value="1"/>
</dbReference>
<feature type="region of interest" description="Disordered" evidence="8">
    <location>
        <begin position="350"/>
        <end position="369"/>
    </location>
</feature>
<feature type="signal peptide" evidence="9">
    <location>
        <begin position="1"/>
        <end position="19"/>
    </location>
</feature>
<dbReference type="InterPro" id="IPR013320">
    <property type="entry name" value="ConA-like_dom_sf"/>
</dbReference>
<dbReference type="Proteomes" id="UP001217582">
    <property type="component" value="Chromosome 7"/>
</dbReference>
<keyword evidence="9" id="KW-0732">Signal</keyword>